<evidence type="ECO:0000313" key="3">
    <source>
        <dbReference type="EMBL" id="NYK11870.1"/>
    </source>
</evidence>
<accession>A0A853DYP5</accession>
<reference evidence="3 4" key="1">
    <citation type="submission" date="2020-07" db="EMBL/GenBank/DDBJ databases">
        <title>Sequencing the genomes of 1000 actinobacteria strains.</title>
        <authorList>
            <person name="Klenk H.-P."/>
        </authorList>
    </citation>
    <scope>NUCLEOTIDE SEQUENCE [LARGE SCALE GENOMIC DNA]</scope>
    <source>
        <strain evidence="3 4">DSM 15166</strain>
    </source>
</reference>
<protein>
    <submittedName>
        <fullName evidence="3">Competence protein ComEA</fullName>
    </submittedName>
</protein>
<dbReference type="GO" id="GO:0015627">
    <property type="term" value="C:type II protein secretion system complex"/>
    <property type="evidence" value="ECO:0007669"/>
    <property type="project" value="TreeGrafter"/>
</dbReference>
<dbReference type="Gene3D" id="1.10.150.280">
    <property type="entry name" value="AF1531-like domain"/>
    <property type="match status" value="1"/>
</dbReference>
<dbReference type="PANTHER" id="PTHR21180">
    <property type="entry name" value="ENDONUCLEASE/EXONUCLEASE/PHOSPHATASE FAMILY DOMAIN-CONTAINING PROTEIN 1"/>
    <property type="match status" value="1"/>
</dbReference>
<dbReference type="InterPro" id="IPR010994">
    <property type="entry name" value="RuvA_2-like"/>
</dbReference>
<proteinExistence type="predicted"/>
<keyword evidence="1" id="KW-0472">Membrane</keyword>
<sequence length="218" mass="21498">MRHRAEASDVEPGARRRLRLGVGAAIVLLLGVFVVAILASAFSGQGSDVEVPASRTTSAASGAAETSAQPDGGGGELFVHVSGAVVSPGLVTLAAGARVVDAIAAAGGLTPDGDPAGVNLARLVSDGEQLVVPKEGEVPPAAPTGSGGGSGAAGTGLVNINTAGQSELETLPRIGPALAQRILDWRAANGRFSAPTDLLKVAGIGDKVFDGLKDRVSV</sequence>
<feature type="domain" description="Helix-hairpin-helix DNA-binding motif class 1" evidence="2">
    <location>
        <begin position="166"/>
        <end position="185"/>
    </location>
</feature>
<gene>
    <name evidence="3" type="ORF">HNR14_003751</name>
</gene>
<dbReference type="PANTHER" id="PTHR21180:SF32">
    <property type="entry name" value="ENDONUCLEASE_EXONUCLEASE_PHOSPHATASE FAMILY DOMAIN-CONTAINING PROTEIN 1"/>
    <property type="match status" value="1"/>
</dbReference>
<dbReference type="GO" id="GO:0015628">
    <property type="term" value="P:protein secretion by the type II secretion system"/>
    <property type="evidence" value="ECO:0007669"/>
    <property type="project" value="TreeGrafter"/>
</dbReference>
<dbReference type="InterPro" id="IPR051675">
    <property type="entry name" value="Endo/Exo/Phosphatase_dom_1"/>
</dbReference>
<dbReference type="Pfam" id="PF12836">
    <property type="entry name" value="HHH_3"/>
    <property type="match status" value="1"/>
</dbReference>
<dbReference type="Gene3D" id="3.10.560.10">
    <property type="entry name" value="Outer membrane lipoprotein wza domain like"/>
    <property type="match status" value="1"/>
</dbReference>
<dbReference type="EMBL" id="JACCHJ010000001">
    <property type="protein sequence ID" value="NYK11870.1"/>
    <property type="molecule type" value="Genomic_DNA"/>
</dbReference>
<dbReference type="GO" id="GO:0006281">
    <property type="term" value="P:DNA repair"/>
    <property type="evidence" value="ECO:0007669"/>
    <property type="project" value="InterPro"/>
</dbReference>
<dbReference type="RefSeq" id="WP_179702199.1">
    <property type="nucleotide sequence ID" value="NZ_BAAAHA010000002.1"/>
</dbReference>
<dbReference type="InterPro" id="IPR019554">
    <property type="entry name" value="Soluble_ligand-bd"/>
</dbReference>
<evidence type="ECO:0000256" key="1">
    <source>
        <dbReference type="SAM" id="Phobius"/>
    </source>
</evidence>
<dbReference type="SMART" id="SM00278">
    <property type="entry name" value="HhH1"/>
    <property type="match status" value="2"/>
</dbReference>
<dbReference type="AlphaFoldDB" id="A0A853DYP5"/>
<evidence type="ECO:0000313" key="4">
    <source>
        <dbReference type="Proteomes" id="UP000521075"/>
    </source>
</evidence>
<dbReference type="InterPro" id="IPR003583">
    <property type="entry name" value="Hlx-hairpin-Hlx_DNA-bd_motif"/>
</dbReference>
<keyword evidence="1" id="KW-1133">Transmembrane helix</keyword>
<dbReference type="Pfam" id="PF10531">
    <property type="entry name" value="SLBB"/>
    <property type="match status" value="1"/>
</dbReference>
<organism evidence="3 4">
    <name type="scientific">Leifsonia naganoensis</name>
    <dbReference type="NCBI Taxonomy" id="150025"/>
    <lineage>
        <taxon>Bacteria</taxon>
        <taxon>Bacillati</taxon>
        <taxon>Actinomycetota</taxon>
        <taxon>Actinomycetes</taxon>
        <taxon>Micrococcales</taxon>
        <taxon>Microbacteriaceae</taxon>
        <taxon>Leifsonia</taxon>
    </lineage>
</organism>
<keyword evidence="4" id="KW-1185">Reference proteome</keyword>
<feature type="transmembrane region" description="Helical" evidence="1">
    <location>
        <begin position="20"/>
        <end position="42"/>
    </location>
</feature>
<comment type="caution">
    <text evidence="3">The sequence shown here is derived from an EMBL/GenBank/DDBJ whole genome shotgun (WGS) entry which is preliminary data.</text>
</comment>
<dbReference type="SUPFAM" id="SSF47781">
    <property type="entry name" value="RuvA domain 2-like"/>
    <property type="match status" value="1"/>
</dbReference>
<dbReference type="GO" id="GO:0003677">
    <property type="term" value="F:DNA binding"/>
    <property type="evidence" value="ECO:0007669"/>
    <property type="project" value="InterPro"/>
</dbReference>
<feature type="domain" description="Helix-hairpin-helix DNA-binding motif class 1" evidence="2">
    <location>
        <begin position="196"/>
        <end position="215"/>
    </location>
</feature>
<name>A0A853DYP5_9MICO</name>
<evidence type="ECO:0000259" key="2">
    <source>
        <dbReference type="SMART" id="SM00278"/>
    </source>
</evidence>
<keyword evidence="1" id="KW-0812">Transmembrane</keyword>
<dbReference type="Proteomes" id="UP000521075">
    <property type="component" value="Unassembled WGS sequence"/>
</dbReference>